<comment type="catalytic activity">
    <reaction evidence="4">
        <text>a quinone + NADH + 5 H(+)(in) = a quinol + NAD(+) + 4 H(+)(out)</text>
        <dbReference type="Rhea" id="RHEA:57888"/>
        <dbReference type="ChEBI" id="CHEBI:15378"/>
        <dbReference type="ChEBI" id="CHEBI:24646"/>
        <dbReference type="ChEBI" id="CHEBI:57540"/>
        <dbReference type="ChEBI" id="CHEBI:57945"/>
        <dbReference type="ChEBI" id="CHEBI:132124"/>
    </reaction>
</comment>
<comment type="similarity">
    <text evidence="1 4">Belongs to the complex I subunit 6 family.</text>
</comment>
<evidence type="ECO:0000256" key="3">
    <source>
        <dbReference type="ARBA" id="ARBA00025811"/>
    </source>
</evidence>
<organism evidence="5 6">
    <name type="scientific">Candidatus Annandia adelgestsuga</name>
    <dbReference type="NCBI Taxonomy" id="1302411"/>
    <lineage>
        <taxon>Bacteria</taxon>
        <taxon>Pseudomonadati</taxon>
        <taxon>Pseudomonadota</taxon>
        <taxon>Gammaproteobacteria</taxon>
        <taxon>Enterobacterales</taxon>
        <taxon>Enterobacteriaceae</taxon>
        <taxon>Candidatus Annandia</taxon>
    </lineage>
</organism>
<keyword evidence="6" id="KW-1185">Reference proteome</keyword>
<protein>
    <recommendedName>
        <fullName evidence="2 4">NADH-quinone oxidoreductase subunit J</fullName>
        <ecNumber evidence="4">7.1.1.-</ecNumber>
    </recommendedName>
</protein>
<keyword evidence="4" id="KW-0520">NAD</keyword>
<dbReference type="InterPro" id="IPR001457">
    <property type="entry name" value="NADH_UbQ/plastoQ_OxRdtase_su6"/>
</dbReference>
<dbReference type="EMBL" id="CP026513">
    <property type="protein sequence ID" value="AZP36322.1"/>
    <property type="molecule type" value="Genomic_DNA"/>
</dbReference>
<keyword evidence="4" id="KW-1003">Cell membrane</keyword>
<dbReference type="Gene3D" id="1.20.120.1200">
    <property type="entry name" value="NADH-ubiquinone/plastoquinone oxidoreductase chain 6, subunit NuoJ"/>
    <property type="match status" value="1"/>
</dbReference>
<evidence type="ECO:0000256" key="4">
    <source>
        <dbReference type="RuleBase" id="RU004429"/>
    </source>
</evidence>
<feature type="transmembrane region" description="Helical" evidence="4">
    <location>
        <begin position="96"/>
        <end position="115"/>
    </location>
</feature>
<dbReference type="OrthoDB" id="9790848at2"/>
<dbReference type="GO" id="GO:0016491">
    <property type="term" value="F:oxidoreductase activity"/>
    <property type="evidence" value="ECO:0007669"/>
    <property type="project" value="UniProtKB-KW"/>
</dbReference>
<dbReference type="GO" id="GO:0048038">
    <property type="term" value="F:quinone binding"/>
    <property type="evidence" value="ECO:0007669"/>
    <property type="project" value="UniProtKB-UniRule"/>
</dbReference>
<comment type="subunit">
    <text evidence="3">Composed of 13 different subunits. Subunits NuoA, H, J, K, L, M, N constitute the membrane sector of the complex.</text>
</comment>
<dbReference type="GO" id="GO:0005886">
    <property type="term" value="C:plasma membrane"/>
    <property type="evidence" value="ECO:0007669"/>
    <property type="project" value="UniProtKB-SubCell"/>
</dbReference>
<feature type="transmembrane region" description="Helical" evidence="4">
    <location>
        <begin position="32"/>
        <end position="51"/>
    </location>
</feature>
<keyword evidence="4" id="KW-0812">Transmembrane</keyword>
<evidence type="ECO:0000256" key="1">
    <source>
        <dbReference type="ARBA" id="ARBA00005698"/>
    </source>
</evidence>
<proteinExistence type="inferred from homology"/>
<reference evidence="5 6" key="1">
    <citation type="journal article" date="2018" name="Genome Biol. Evol.">
        <title>Partnering With a Pest: Genomes of Hemlock Woolly Adelgid Symbionts Reveal Atypical Nutritional Provisioning Patterns in Dual-Obligate Bacteria.</title>
        <authorList>
            <person name="Weglarz K.M."/>
            <person name="Havill N.P."/>
            <person name="Burke G.R."/>
            <person name="von Dohlen C.D."/>
        </authorList>
    </citation>
    <scope>NUCLEOTIDE SEQUENCE [LARGE SCALE GENOMIC DNA]</scope>
    <source>
        <strain evidence="5">ENA</strain>
    </source>
</reference>
<feature type="transmembrane region" description="Helical" evidence="4">
    <location>
        <begin position="142"/>
        <end position="163"/>
    </location>
</feature>
<comment type="subcellular location">
    <subcellularLocation>
        <location evidence="4">Cell membrane</location>
        <topology evidence="4">Multi-pass membrane protein</topology>
    </subcellularLocation>
</comment>
<keyword evidence="4" id="KW-0874">Quinone</keyword>
<dbReference type="GO" id="GO:0008137">
    <property type="term" value="F:NADH dehydrogenase (ubiquinone) activity"/>
    <property type="evidence" value="ECO:0007669"/>
    <property type="project" value="UniProtKB-UniRule"/>
</dbReference>
<keyword evidence="4" id="KW-1133">Transmembrane helix</keyword>
<evidence type="ECO:0000313" key="5">
    <source>
        <dbReference type="EMBL" id="AZP36322.1"/>
    </source>
</evidence>
<feature type="transmembrane region" description="Helical" evidence="4">
    <location>
        <begin position="57"/>
        <end position="75"/>
    </location>
</feature>
<name>A0A3Q9CPC0_9ENTR</name>
<dbReference type="Pfam" id="PF00499">
    <property type="entry name" value="Oxidored_q3"/>
    <property type="match status" value="1"/>
</dbReference>
<dbReference type="PANTHER" id="PTHR33269:SF17">
    <property type="entry name" value="NADH-UBIQUINONE OXIDOREDUCTASE CHAIN 6"/>
    <property type="match status" value="1"/>
</dbReference>
<dbReference type="PANTHER" id="PTHR33269">
    <property type="entry name" value="NADH-UBIQUINONE OXIDOREDUCTASE CHAIN 6"/>
    <property type="match status" value="1"/>
</dbReference>
<keyword evidence="4" id="KW-0472">Membrane</keyword>
<accession>A0A3Q9CPC0</accession>
<evidence type="ECO:0000313" key="6">
    <source>
        <dbReference type="Proteomes" id="UP000274458"/>
    </source>
</evidence>
<dbReference type="InterPro" id="IPR042106">
    <property type="entry name" value="Nuo/plastoQ_OxRdtase_6_NuoJ"/>
</dbReference>
<dbReference type="KEGG" id="aade:C3B56_00225"/>
<dbReference type="AlphaFoldDB" id="A0A3Q9CPC0"/>
<gene>
    <name evidence="5" type="primary">nuoJ</name>
    <name evidence="5" type="ORF">C3B56_00225</name>
</gene>
<sequence length="169" mass="19767">MVENMEIYYFYILSTISILSIINVITNKNPVYALIYLVITFISISGIYFYIGDYVAGALEIIIYTGAIMVLFIFVMMLLNQNYKKNNKNDKNKIRYFFFTIITLSYLLFIINRFLNKIKKKNLYTKIIDPKNVSLHLLNHNMLIMELSSIILLAGLIVTIHICKNIKKK</sequence>
<feature type="transmembrane region" description="Helical" evidence="4">
    <location>
        <begin position="6"/>
        <end position="25"/>
    </location>
</feature>
<keyword evidence="5" id="KW-0560">Oxidoreductase</keyword>
<dbReference type="Proteomes" id="UP000274458">
    <property type="component" value="Chromosome"/>
</dbReference>
<evidence type="ECO:0000256" key="2">
    <source>
        <dbReference type="ARBA" id="ARBA00019907"/>
    </source>
</evidence>
<dbReference type="EC" id="7.1.1.-" evidence="4"/>
<comment type="function">
    <text evidence="4">NDH-1 shuttles electrons from NADH, via FMN and iron-sulfur (Fe-S) centers, to quinones in the respiratory chain. Couples the redox reaction to proton translocation (for every two electrons transferred, four hydrogen ions are translocated across the cytoplasmic membrane), and thus conserves the redox energy in a proton gradient.</text>
</comment>